<evidence type="ECO:0000256" key="4">
    <source>
        <dbReference type="ARBA" id="ARBA00022769"/>
    </source>
</evidence>
<dbReference type="SUPFAM" id="SSF51658">
    <property type="entry name" value="Xylose isomerase-like"/>
    <property type="match status" value="1"/>
</dbReference>
<evidence type="ECO:0000256" key="5">
    <source>
        <dbReference type="ARBA" id="ARBA00022801"/>
    </source>
</evidence>
<dbReference type="InterPro" id="IPR036237">
    <property type="entry name" value="Xyl_isomerase-like_sf"/>
</dbReference>
<evidence type="ECO:0000256" key="6">
    <source>
        <dbReference type="ARBA" id="ARBA00023204"/>
    </source>
</evidence>
<gene>
    <name evidence="7" type="primary">uvsE</name>
    <name evidence="7" type="ORF">E4663_09235</name>
</gene>
<dbReference type="GO" id="GO:0006289">
    <property type="term" value="P:nucleotide-excision repair"/>
    <property type="evidence" value="ECO:0007669"/>
    <property type="project" value="InterPro"/>
</dbReference>
<evidence type="ECO:0000256" key="1">
    <source>
        <dbReference type="ARBA" id="ARBA00022722"/>
    </source>
</evidence>
<evidence type="ECO:0000256" key="3">
    <source>
        <dbReference type="ARBA" id="ARBA00022763"/>
    </source>
</evidence>
<dbReference type="GO" id="GO:0004519">
    <property type="term" value="F:endonuclease activity"/>
    <property type="evidence" value="ECO:0007669"/>
    <property type="project" value="UniProtKB-KW"/>
</dbReference>
<dbReference type="Proteomes" id="UP000297982">
    <property type="component" value="Unassembled WGS sequence"/>
</dbReference>
<evidence type="ECO:0000313" key="7">
    <source>
        <dbReference type="EMBL" id="TGB05502.1"/>
    </source>
</evidence>
<keyword evidence="3" id="KW-0227">DNA damage</keyword>
<dbReference type="NCBIfam" id="TIGR00629">
    <property type="entry name" value="uvde"/>
    <property type="match status" value="1"/>
</dbReference>
<organism evidence="7 8">
    <name type="scientific">Halobacillus salinus</name>
    <dbReference type="NCBI Taxonomy" id="192814"/>
    <lineage>
        <taxon>Bacteria</taxon>
        <taxon>Bacillati</taxon>
        <taxon>Bacillota</taxon>
        <taxon>Bacilli</taxon>
        <taxon>Bacillales</taxon>
        <taxon>Bacillaceae</taxon>
        <taxon>Halobacillus</taxon>
    </lineage>
</organism>
<keyword evidence="1" id="KW-0540">Nuclease</keyword>
<dbReference type="GO" id="GO:0016787">
    <property type="term" value="F:hydrolase activity"/>
    <property type="evidence" value="ECO:0007669"/>
    <property type="project" value="UniProtKB-KW"/>
</dbReference>
<dbReference type="RefSeq" id="WP_135327362.1">
    <property type="nucleotide sequence ID" value="NZ_SRJC01000001.1"/>
</dbReference>
<keyword evidence="2 7" id="KW-0255">Endonuclease</keyword>
<accession>A0A4Z0H517</accession>
<keyword evidence="4" id="KW-0228">DNA excision</keyword>
<proteinExistence type="predicted"/>
<dbReference type="GO" id="GO:0009411">
    <property type="term" value="P:response to UV"/>
    <property type="evidence" value="ECO:0007669"/>
    <property type="project" value="InterPro"/>
</dbReference>
<dbReference type="PANTHER" id="PTHR31290:SF5">
    <property type="entry name" value="UV-DAMAGE ENDONUCLEASE"/>
    <property type="match status" value="1"/>
</dbReference>
<dbReference type="PANTHER" id="PTHR31290">
    <property type="entry name" value="UV-DAMAGE ENDONUCLEASE"/>
    <property type="match status" value="1"/>
</dbReference>
<dbReference type="EMBL" id="SRJC01000001">
    <property type="protein sequence ID" value="TGB05502.1"/>
    <property type="molecule type" value="Genomic_DNA"/>
</dbReference>
<dbReference type="Pfam" id="PF03851">
    <property type="entry name" value="UvdE"/>
    <property type="match status" value="1"/>
</dbReference>
<name>A0A4Z0H517_9BACI</name>
<reference evidence="7 8" key="1">
    <citation type="journal article" date="2003" name="Int. J. Syst. Evol. Microbiol.">
        <title>Halobacillus salinus sp. nov., isolated from a salt lake on the coast of the East Sea in Korea.</title>
        <authorList>
            <person name="Yoon J.H."/>
            <person name="Kang K.H."/>
            <person name="Park Y.H."/>
        </authorList>
    </citation>
    <scope>NUCLEOTIDE SEQUENCE [LARGE SCALE GENOMIC DNA]</scope>
    <source>
        <strain evidence="7 8">HSL-3</strain>
    </source>
</reference>
<sequence length="322" mass="37469">MTLFRLGYVAMSMHLQNASPSQTMTYKRFQQIPDREAGLNKLARIAQSNLHNCLRLLKHNKSHGIKFFRFSSKLVPLATHEELKGWNYISPIKEDLQELGAFAKKNGMRVDFHPDHFVVLNSPNKDILKTSLQVLKYHYLLLHHMGIEPAHRCVLHLGGKYQDKESSLERLIENWMKVPSDIQKMIMIENDDTSYTLEDCLYVCEKLNLPQIFDLHHHMANHADPQWENHWSRVVKTWSHSKLPLKMHISSPRSDDAFKSHADFVDPTMFLDFVEKVNGSVSQIDCMIEAKQKDEALFRLVEALESDSRIEMKSESTFIWKG</sequence>
<keyword evidence="5" id="KW-0378">Hydrolase</keyword>
<keyword evidence="6" id="KW-0234">DNA repair</keyword>
<protein>
    <submittedName>
        <fullName evidence="7">UV DNA damage repair endonuclease UvsE</fullName>
    </submittedName>
</protein>
<dbReference type="Gene3D" id="3.20.20.150">
    <property type="entry name" value="Divalent-metal-dependent TIM barrel enzymes"/>
    <property type="match status" value="1"/>
</dbReference>
<comment type="caution">
    <text evidence="7">The sequence shown here is derived from an EMBL/GenBank/DDBJ whole genome shotgun (WGS) entry which is preliminary data.</text>
</comment>
<evidence type="ECO:0000313" key="8">
    <source>
        <dbReference type="Proteomes" id="UP000297982"/>
    </source>
</evidence>
<dbReference type="AlphaFoldDB" id="A0A4Z0H517"/>
<dbReference type="InterPro" id="IPR004601">
    <property type="entry name" value="UvdE"/>
</dbReference>
<keyword evidence="8" id="KW-1185">Reference proteome</keyword>
<evidence type="ECO:0000256" key="2">
    <source>
        <dbReference type="ARBA" id="ARBA00022759"/>
    </source>
</evidence>